<gene>
    <name evidence="4" type="ORF">METZ01_LOCUS36414</name>
</gene>
<dbReference type="EMBL" id="UINC01001556">
    <property type="protein sequence ID" value="SUZ83560.1"/>
    <property type="molecule type" value="Genomic_DNA"/>
</dbReference>
<evidence type="ECO:0000313" key="4">
    <source>
        <dbReference type="EMBL" id="SUZ83560.1"/>
    </source>
</evidence>
<dbReference type="SUPFAM" id="SSF52467">
    <property type="entry name" value="DHS-like NAD/FAD-binding domain"/>
    <property type="match status" value="1"/>
</dbReference>
<feature type="non-terminal residue" evidence="4">
    <location>
        <position position="1"/>
    </location>
</feature>
<evidence type="ECO:0000256" key="2">
    <source>
        <dbReference type="ARBA" id="ARBA00023027"/>
    </source>
</evidence>
<name>A0A381QWM7_9ZZZZ</name>
<accession>A0A381QWM7</accession>
<dbReference type="AlphaFoldDB" id="A0A381QWM7"/>
<dbReference type="PANTHER" id="PTHR11085:SF4">
    <property type="entry name" value="NAD-DEPENDENT PROTEIN DEACYLASE"/>
    <property type="match status" value="1"/>
</dbReference>
<reference evidence="4" key="1">
    <citation type="submission" date="2018-05" db="EMBL/GenBank/DDBJ databases">
        <authorList>
            <person name="Lanie J.A."/>
            <person name="Ng W.-L."/>
            <person name="Kazmierczak K.M."/>
            <person name="Andrzejewski T.M."/>
            <person name="Davidsen T.M."/>
            <person name="Wayne K.J."/>
            <person name="Tettelin H."/>
            <person name="Glass J.I."/>
            <person name="Rusch D."/>
            <person name="Podicherti R."/>
            <person name="Tsui H.-C.T."/>
            <person name="Winkler M.E."/>
        </authorList>
    </citation>
    <scope>NUCLEOTIDE SEQUENCE</scope>
</reference>
<dbReference type="HAMAP" id="MF_01121">
    <property type="entry name" value="Sirtuin_ClassIII"/>
    <property type="match status" value="1"/>
</dbReference>
<dbReference type="Gene3D" id="3.40.50.1220">
    <property type="entry name" value="TPP-binding domain"/>
    <property type="match status" value="1"/>
</dbReference>
<evidence type="ECO:0000259" key="3">
    <source>
        <dbReference type="PROSITE" id="PS50305"/>
    </source>
</evidence>
<feature type="domain" description="Deacetylase sirtuin-type" evidence="3">
    <location>
        <begin position="1"/>
        <end position="256"/>
    </location>
</feature>
<dbReference type="InterPro" id="IPR029035">
    <property type="entry name" value="DHS-like_NAD/FAD-binding_dom"/>
</dbReference>
<keyword evidence="1" id="KW-0808">Transferase</keyword>
<dbReference type="InterPro" id="IPR027546">
    <property type="entry name" value="Sirtuin_class_III"/>
</dbReference>
<dbReference type="NCBIfam" id="NF001753">
    <property type="entry name" value="PRK00481.1-3"/>
    <property type="match status" value="1"/>
</dbReference>
<evidence type="ECO:0000256" key="1">
    <source>
        <dbReference type="ARBA" id="ARBA00022679"/>
    </source>
</evidence>
<keyword evidence="2" id="KW-0520">NAD</keyword>
<dbReference type="InterPro" id="IPR003000">
    <property type="entry name" value="Sirtuin"/>
</dbReference>
<sequence>VNETLEQARALLKTARRIVAVTGAGISAESGVPTFRGPEGLWKSHRPEELATAEAFARDPQTVWEWYGWRRKLIATCSPNPAHLALARLALDHPEVAIITQNVDGLHTRAASEEAGHVDFSPALPIELHGSINRDRCSACDARRPGSPVIDVTSIDTLPQCDRCSALMRPDVVWFGEVLNEVILDRAFRLAHSADLCLVVGTSALVHPAASVPLATLGNGGKLIEINLEETSLTPYASAQLNAPAGLVLTKLILRD</sequence>
<dbReference type="GO" id="GO:0036054">
    <property type="term" value="F:protein-malonyllysine demalonylase activity"/>
    <property type="evidence" value="ECO:0007669"/>
    <property type="project" value="InterPro"/>
</dbReference>
<dbReference type="GO" id="GO:0017136">
    <property type="term" value="F:histone deacetylase activity, NAD-dependent"/>
    <property type="evidence" value="ECO:0007669"/>
    <property type="project" value="TreeGrafter"/>
</dbReference>
<dbReference type="Gene3D" id="3.30.1600.10">
    <property type="entry name" value="SIR2/SIRT2 'Small Domain"/>
    <property type="match status" value="1"/>
</dbReference>
<protein>
    <recommendedName>
        <fullName evidence="3">Deacetylase sirtuin-type domain-containing protein</fullName>
    </recommendedName>
</protein>
<dbReference type="Pfam" id="PF02146">
    <property type="entry name" value="SIR2"/>
    <property type="match status" value="1"/>
</dbReference>
<proteinExistence type="inferred from homology"/>
<dbReference type="PANTHER" id="PTHR11085">
    <property type="entry name" value="NAD-DEPENDENT PROTEIN DEACYLASE SIRTUIN-5, MITOCHONDRIAL-RELATED"/>
    <property type="match status" value="1"/>
</dbReference>
<dbReference type="InterPro" id="IPR050134">
    <property type="entry name" value="NAD-dep_sirtuin_deacylases"/>
</dbReference>
<dbReference type="InterPro" id="IPR026591">
    <property type="entry name" value="Sirtuin_cat_small_dom_sf"/>
</dbReference>
<dbReference type="GO" id="GO:0036055">
    <property type="term" value="F:protein-succinyllysine desuccinylase activity"/>
    <property type="evidence" value="ECO:0007669"/>
    <property type="project" value="InterPro"/>
</dbReference>
<organism evidence="4">
    <name type="scientific">marine metagenome</name>
    <dbReference type="NCBI Taxonomy" id="408172"/>
    <lineage>
        <taxon>unclassified sequences</taxon>
        <taxon>metagenomes</taxon>
        <taxon>ecological metagenomes</taxon>
    </lineage>
</organism>
<dbReference type="PROSITE" id="PS50305">
    <property type="entry name" value="SIRTUIN"/>
    <property type="match status" value="1"/>
</dbReference>
<dbReference type="GO" id="GO:0070403">
    <property type="term" value="F:NAD+ binding"/>
    <property type="evidence" value="ECO:0007669"/>
    <property type="project" value="InterPro"/>
</dbReference>
<dbReference type="InterPro" id="IPR026590">
    <property type="entry name" value="Ssirtuin_cat_dom"/>
</dbReference>